<feature type="chain" id="PRO_5036742302" evidence="1">
    <location>
        <begin position="22"/>
        <end position="222"/>
    </location>
</feature>
<dbReference type="OMA" id="KWEGHEP"/>
<dbReference type="AlphaFoldDB" id="A0A913YXU8"/>
<keyword evidence="1" id="KW-0732">Signal</keyword>
<evidence type="ECO:0000256" key="1">
    <source>
        <dbReference type="SAM" id="SignalP"/>
    </source>
</evidence>
<evidence type="ECO:0000313" key="3">
    <source>
        <dbReference type="Proteomes" id="UP000887568"/>
    </source>
</evidence>
<evidence type="ECO:0000313" key="2">
    <source>
        <dbReference type="EnsemblMetazoa" id="XP_038044192.1"/>
    </source>
</evidence>
<protein>
    <submittedName>
        <fullName evidence="2">Uncharacterized protein</fullName>
    </submittedName>
</protein>
<reference evidence="2" key="1">
    <citation type="submission" date="2022-11" db="UniProtKB">
        <authorList>
            <consortium name="EnsemblMetazoa"/>
        </authorList>
    </citation>
    <scope>IDENTIFICATION</scope>
</reference>
<proteinExistence type="predicted"/>
<dbReference type="OrthoDB" id="10056815at2759"/>
<dbReference type="Proteomes" id="UP000887568">
    <property type="component" value="Unplaced"/>
</dbReference>
<organism evidence="2 3">
    <name type="scientific">Patiria miniata</name>
    <name type="common">Bat star</name>
    <name type="synonym">Asterina miniata</name>
    <dbReference type="NCBI Taxonomy" id="46514"/>
    <lineage>
        <taxon>Eukaryota</taxon>
        <taxon>Metazoa</taxon>
        <taxon>Echinodermata</taxon>
        <taxon>Eleutherozoa</taxon>
        <taxon>Asterozoa</taxon>
        <taxon>Asteroidea</taxon>
        <taxon>Valvatacea</taxon>
        <taxon>Valvatida</taxon>
        <taxon>Asterinidae</taxon>
        <taxon>Patiria</taxon>
    </lineage>
</organism>
<keyword evidence="3" id="KW-1185">Reference proteome</keyword>
<dbReference type="EnsemblMetazoa" id="XM_038188264.1">
    <property type="protein sequence ID" value="XP_038044192.1"/>
    <property type="gene ID" value="LOC119718844"/>
</dbReference>
<sequence length="222" mass="23968">MLPCDVLSVFLLAALTPFASASTGAPQTNAPVVVVEEEVIIGVGNVDVRCYTCDNVYDNDECNGVHLGGNGTLTQCTQERSNCFSILKMNSAGDGYTTQKGCMDWDECYDRFYEMMADPIVGGECMRITVMDHDNVAPDAECFFCCFSVEGGSQDACNHAMGVQYLALPETNNWDPSVDKWEGHEPVENTVAPDVTEGAEAVARPLATVIGLNVLLLYVLLA</sequence>
<feature type="signal peptide" evidence="1">
    <location>
        <begin position="1"/>
        <end position="21"/>
    </location>
</feature>
<dbReference type="RefSeq" id="XP_038044192.1">
    <property type="nucleotide sequence ID" value="XM_038188264.1"/>
</dbReference>
<name>A0A913YXU8_PATMI</name>
<accession>A0A913YXU8</accession>
<dbReference type="GeneID" id="119718844"/>